<dbReference type="GO" id="GO:0009421">
    <property type="term" value="C:bacterial-type flagellum filament cap"/>
    <property type="evidence" value="ECO:0007669"/>
    <property type="project" value="InterPro"/>
</dbReference>
<keyword evidence="3" id="KW-1185">Reference proteome</keyword>
<dbReference type="PANTHER" id="PTHR30288:SF0">
    <property type="entry name" value="FLAGELLAR HOOK-ASSOCIATED PROTEIN 2"/>
    <property type="match status" value="1"/>
</dbReference>
<proteinExistence type="predicted"/>
<evidence type="ECO:0000259" key="1">
    <source>
        <dbReference type="Pfam" id="PF07195"/>
    </source>
</evidence>
<organism evidence="2 3">
    <name type="scientific">Candidatus Cohnella colombiensis</name>
    <dbReference type="NCBI Taxonomy" id="3121368"/>
    <lineage>
        <taxon>Bacteria</taxon>
        <taxon>Bacillati</taxon>
        <taxon>Bacillota</taxon>
        <taxon>Bacilli</taxon>
        <taxon>Bacillales</taxon>
        <taxon>Paenibacillaceae</taxon>
        <taxon>Cohnella</taxon>
    </lineage>
</organism>
<dbReference type="Proteomes" id="UP001178662">
    <property type="component" value="Chromosome"/>
</dbReference>
<feature type="domain" description="Flagellar hook-associated protein 2 C-terminal" evidence="1">
    <location>
        <begin position="309"/>
        <end position="386"/>
    </location>
</feature>
<dbReference type="InterPro" id="IPR010809">
    <property type="entry name" value="FliD_C"/>
</dbReference>
<gene>
    <name evidence="2" type="primary">fliD</name>
    <name evidence="2" type="ORF">P0Y55_13115</name>
</gene>
<keyword evidence="2" id="KW-0966">Cell projection</keyword>
<reference evidence="2" key="1">
    <citation type="submission" date="2023-03" db="EMBL/GenBank/DDBJ databases">
        <title>Andean soil-derived lignocellulolytic bacterial consortium as a source of novel taxa and putative plastic-active enzymes.</title>
        <authorList>
            <person name="Diaz-Garcia L."/>
            <person name="Chuvochina M."/>
            <person name="Feuerriegel G."/>
            <person name="Bunk B."/>
            <person name="Sproer C."/>
            <person name="Streit W.R."/>
            <person name="Rodriguez L.M."/>
            <person name="Overmann J."/>
            <person name="Jimenez D.J."/>
        </authorList>
    </citation>
    <scope>NUCLEOTIDE SEQUENCE</scope>
    <source>
        <strain evidence="2">MAG 2441</strain>
    </source>
</reference>
<dbReference type="InterPro" id="IPR040026">
    <property type="entry name" value="FliD"/>
</dbReference>
<dbReference type="GO" id="GO:0071973">
    <property type="term" value="P:bacterial-type flagellum-dependent cell motility"/>
    <property type="evidence" value="ECO:0007669"/>
    <property type="project" value="TreeGrafter"/>
</dbReference>
<accession>A0AA95JF97</accession>
<keyword evidence="2" id="KW-0969">Cilium</keyword>
<evidence type="ECO:0000313" key="3">
    <source>
        <dbReference type="Proteomes" id="UP001178662"/>
    </source>
</evidence>
<feature type="domain" description="Flagellar hook-associated protein 2 C-terminal" evidence="1">
    <location>
        <begin position="232"/>
        <end position="307"/>
    </location>
</feature>
<protein>
    <submittedName>
        <fullName evidence="2">Flagellar filament capping protein FliD</fullName>
    </submittedName>
</protein>
<sequence>MISALSAAKQVYATLPTYAQTSNSQLSFRQPNVNSWFSGSTSKSTNLFEQYTKSMASGIASFLTSANNAKTAANSLGNKDSSALASRKASINDSTSLSATVSAGASINKYKVDVSAVAKSQINSGASLTKSAPSVMQSGSNQFELTIGNKTHKLSAFITNDDTNESSLTKMKDAINKANTGVTASIVTDEQTGTSKLQLKSDKTGTDQQFSLRDLTGNAVAATGINQVDTAASNTSYRVNGGAVLSSQSNTIDLEKGKVSVTLLKPTEEAVTVGVSADTDKIVSDVKKLISSYNEMNSRLNETSGYMNSQIKRGINNAVGSVAFSDIGIRKSADGSLQLDETKLKQSLNSSFDRTNATLTGTAGLATKLDKALDHYSEVPASSLLNKKAQAFQMYGTYQSSLQSTYSPYTMNGLLVNKMF</sequence>
<keyword evidence="2" id="KW-0282">Flagellum</keyword>
<dbReference type="AlphaFoldDB" id="A0AA95JF97"/>
<evidence type="ECO:0000313" key="2">
    <source>
        <dbReference type="EMBL" id="WEK53515.1"/>
    </source>
</evidence>
<name>A0AA95JF97_9BACL</name>
<dbReference type="Pfam" id="PF07195">
    <property type="entry name" value="FliD_C"/>
    <property type="match status" value="2"/>
</dbReference>
<dbReference type="GO" id="GO:0007155">
    <property type="term" value="P:cell adhesion"/>
    <property type="evidence" value="ECO:0007669"/>
    <property type="project" value="InterPro"/>
</dbReference>
<dbReference type="PANTHER" id="PTHR30288">
    <property type="entry name" value="FLAGELLAR CAP/ASSEMBLY PROTEIN FLID"/>
    <property type="match status" value="1"/>
</dbReference>
<dbReference type="EMBL" id="CP119317">
    <property type="protein sequence ID" value="WEK53515.1"/>
    <property type="molecule type" value="Genomic_DNA"/>
</dbReference>